<sequence>MNRLFASALMAAALTTSSGAASADEQVSERRSVDARVLKITLNGVINLNVKQGATPSLTLYGDKHDVSEVAVAQQGDTLRIGTTRRDLHIGHQRTHELRAELTLPNLNEFVSEGIGSTELRGFKGERILIRLDGAGAIKLLSQYKQINARLGRAGNMTLDAGDTERVDLSLRGAGRIEASGQTRVLRADLGGVGSLEAGKLRADAVELDMSGLGSADVFAKNSAKLTLNGLGSATVRGKPPVRSASAHGLGSVTWE</sequence>
<keyword evidence="1" id="KW-0732">Signal</keyword>
<gene>
    <name evidence="3" type="ORF">F2P44_01205</name>
</gene>
<evidence type="ECO:0000256" key="1">
    <source>
        <dbReference type="SAM" id="SignalP"/>
    </source>
</evidence>
<reference evidence="3 4" key="1">
    <citation type="submission" date="2019-10" db="EMBL/GenBank/DDBJ databases">
        <title>Taxonomy of Antarctic Massilia spp.: description of Massilia rubra sp. nov., Massilia aquatica sp. nov., Massilia mucilaginosa sp. nov., Massilia frigida sp. nov. isolated from streams, lakes and regoliths.</title>
        <authorList>
            <person name="Holochova P."/>
            <person name="Sedlacek I."/>
            <person name="Kralova S."/>
            <person name="Maslanova I."/>
            <person name="Busse H.-J."/>
            <person name="Stankova E."/>
            <person name="Vrbovska V."/>
            <person name="Kovarovic V."/>
            <person name="Bartak M."/>
            <person name="Svec P."/>
            <person name="Pantucek R."/>
        </authorList>
    </citation>
    <scope>NUCLEOTIDE SEQUENCE [LARGE SCALE GENOMIC DNA]</scope>
    <source>
        <strain evidence="3 4">CCM 8695</strain>
    </source>
</reference>
<comment type="caution">
    <text evidence="3">The sequence shown here is derived from an EMBL/GenBank/DDBJ whole genome shotgun (WGS) entry which is preliminary data.</text>
</comment>
<protein>
    <submittedName>
        <fullName evidence="3">DUF2807 domain-containing protein</fullName>
    </submittedName>
</protein>
<feature type="signal peptide" evidence="1">
    <location>
        <begin position="1"/>
        <end position="23"/>
    </location>
</feature>
<dbReference type="EMBL" id="WHJG01000001">
    <property type="protein sequence ID" value="NHZ77922.1"/>
    <property type="molecule type" value="Genomic_DNA"/>
</dbReference>
<feature type="domain" description="Putative auto-transporter adhesin head GIN" evidence="2">
    <location>
        <begin position="39"/>
        <end position="240"/>
    </location>
</feature>
<dbReference type="Proteomes" id="UP000621455">
    <property type="component" value="Unassembled WGS sequence"/>
</dbReference>
<dbReference type="InterPro" id="IPR021255">
    <property type="entry name" value="DUF2807"/>
</dbReference>
<dbReference type="Gene3D" id="2.160.20.120">
    <property type="match status" value="1"/>
</dbReference>
<name>A0ABX0MYQ8_9BURK</name>
<organism evidence="3 4">
    <name type="scientific">Massilia frigida</name>
    <dbReference type="NCBI Taxonomy" id="2609281"/>
    <lineage>
        <taxon>Bacteria</taxon>
        <taxon>Pseudomonadati</taxon>
        <taxon>Pseudomonadota</taxon>
        <taxon>Betaproteobacteria</taxon>
        <taxon>Burkholderiales</taxon>
        <taxon>Oxalobacteraceae</taxon>
        <taxon>Telluria group</taxon>
        <taxon>Massilia</taxon>
    </lineage>
</organism>
<evidence type="ECO:0000313" key="4">
    <source>
        <dbReference type="Proteomes" id="UP000621455"/>
    </source>
</evidence>
<keyword evidence="4" id="KW-1185">Reference proteome</keyword>
<accession>A0ABX0MYQ8</accession>
<evidence type="ECO:0000313" key="3">
    <source>
        <dbReference type="EMBL" id="NHZ77922.1"/>
    </source>
</evidence>
<dbReference type="Pfam" id="PF10988">
    <property type="entry name" value="DUF2807"/>
    <property type="match status" value="1"/>
</dbReference>
<proteinExistence type="predicted"/>
<dbReference type="RefSeq" id="WP_167084262.1">
    <property type="nucleotide sequence ID" value="NZ_WHJG01000001.1"/>
</dbReference>
<evidence type="ECO:0000259" key="2">
    <source>
        <dbReference type="Pfam" id="PF10988"/>
    </source>
</evidence>
<feature type="chain" id="PRO_5046442720" evidence="1">
    <location>
        <begin position="24"/>
        <end position="256"/>
    </location>
</feature>